<organism evidence="1">
    <name type="scientific">Spumella elongata</name>
    <dbReference type="NCBI Taxonomy" id="89044"/>
    <lineage>
        <taxon>Eukaryota</taxon>
        <taxon>Sar</taxon>
        <taxon>Stramenopiles</taxon>
        <taxon>Ochrophyta</taxon>
        <taxon>Chrysophyceae</taxon>
        <taxon>Chromulinales</taxon>
        <taxon>Chromulinaceae</taxon>
        <taxon>Spumella</taxon>
    </lineage>
</organism>
<proteinExistence type="predicted"/>
<name>A0A7S3GXQ3_9STRA</name>
<reference evidence="1" key="1">
    <citation type="submission" date="2021-01" db="EMBL/GenBank/DDBJ databases">
        <authorList>
            <person name="Corre E."/>
            <person name="Pelletier E."/>
            <person name="Niang G."/>
            <person name="Scheremetjew M."/>
            <person name="Finn R."/>
            <person name="Kale V."/>
            <person name="Holt S."/>
            <person name="Cochrane G."/>
            <person name="Meng A."/>
            <person name="Brown T."/>
            <person name="Cohen L."/>
        </authorList>
    </citation>
    <scope>NUCLEOTIDE SEQUENCE</scope>
    <source>
        <strain evidence="1">CCAP 955/1</strain>
    </source>
</reference>
<evidence type="ECO:0000313" key="1">
    <source>
        <dbReference type="EMBL" id="CAE0278582.1"/>
    </source>
</evidence>
<gene>
    <name evidence="1" type="ORF">SELO1098_LOCUS7414</name>
</gene>
<accession>A0A7S3GXQ3</accession>
<sequence length="100" mass="11236">MKVTETVSYDWLDEGIKMKDFKRFAASAAVTYERDVGVISPNAKAYYTAPRKSNEMCVVCIIAHNGEITSQQMTRAQFDRASANLPNGNDIASLENMYFK</sequence>
<dbReference type="EMBL" id="HBIC01014688">
    <property type="protein sequence ID" value="CAE0278582.1"/>
    <property type="molecule type" value="Transcribed_RNA"/>
</dbReference>
<protein>
    <submittedName>
        <fullName evidence="1">Uncharacterized protein</fullName>
    </submittedName>
</protein>
<dbReference type="AlphaFoldDB" id="A0A7S3GXQ3"/>